<dbReference type="GO" id="GO:0004747">
    <property type="term" value="F:ribokinase activity"/>
    <property type="evidence" value="ECO:0007669"/>
    <property type="project" value="UniProtKB-UniRule"/>
</dbReference>
<feature type="binding site" evidence="12">
    <location>
        <begin position="255"/>
        <end position="256"/>
    </location>
    <ligand>
        <name>ATP</name>
        <dbReference type="ChEBI" id="CHEBI:30616"/>
    </ligand>
</feature>
<comment type="caution">
    <text evidence="12">Lacks conserved residue(s) required for the propagation of feature annotation.</text>
</comment>
<dbReference type="UniPathway" id="UPA00916">
    <property type="reaction ID" value="UER00889"/>
</dbReference>
<keyword evidence="7 12" id="KW-0418">Kinase</keyword>
<dbReference type="AlphaFoldDB" id="A0A7M4DLS2"/>
<comment type="cofactor">
    <cofactor evidence="12">
        <name>Mg(2+)</name>
        <dbReference type="ChEBI" id="CHEBI:18420"/>
    </cofactor>
    <text evidence="12">Requires a divalent cation, most likely magnesium in vivo, as an electrophilic catalyst to aid phosphoryl group transfer. It is the chelate of the metal and the nucleotide that is the actual substrate.</text>
</comment>
<evidence type="ECO:0000256" key="1">
    <source>
        <dbReference type="ARBA" id="ARBA00005380"/>
    </source>
</evidence>
<accession>A0A7M4DLS2</accession>
<evidence type="ECO:0000256" key="3">
    <source>
        <dbReference type="ARBA" id="ARBA00016943"/>
    </source>
</evidence>
<dbReference type="HAMAP" id="MF_01987">
    <property type="entry name" value="Ribokinase"/>
    <property type="match status" value="1"/>
</dbReference>
<dbReference type="CDD" id="cd01174">
    <property type="entry name" value="ribokinase"/>
    <property type="match status" value="1"/>
</dbReference>
<feature type="binding site" evidence="12">
    <location>
        <position position="289"/>
    </location>
    <ligand>
        <name>K(+)</name>
        <dbReference type="ChEBI" id="CHEBI:29103"/>
    </ligand>
</feature>
<dbReference type="InterPro" id="IPR011611">
    <property type="entry name" value="PfkB_dom"/>
</dbReference>
<feature type="binding site" evidence="12">
    <location>
        <position position="144"/>
    </location>
    <ligand>
        <name>substrate</name>
    </ligand>
</feature>
<comment type="function">
    <text evidence="12">Catalyzes the phosphorylation of ribose at O-5 in a reaction requiring ATP and magnesium. The resulting D-ribose-5-phosphate can then be used either for sythesis of nucleotides, histidine, and tryptophan, or as a component of the pentose phosphate pathway.</text>
</comment>
<comment type="similarity">
    <text evidence="12">Belongs to the carbohydrate kinase PfkB family. Ribokinase subfamily.</text>
</comment>
<comment type="caution">
    <text evidence="14">The sequence shown here is derived from an EMBL/GenBank/DDBJ whole genome shotgun (WGS) entry which is preliminary data.</text>
</comment>
<feature type="binding site" evidence="12">
    <location>
        <position position="252"/>
    </location>
    <ligand>
        <name>K(+)</name>
        <dbReference type="ChEBI" id="CHEBI:29103"/>
    </ligand>
</feature>
<feature type="binding site" evidence="12">
    <location>
        <position position="256"/>
    </location>
    <ligand>
        <name>substrate</name>
    </ligand>
</feature>
<organism evidence="14 15">
    <name type="scientific">Occultella aeris</name>
    <dbReference type="NCBI Taxonomy" id="2761496"/>
    <lineage>
        <taxon>Bacteria</taxon>
        <taxon>Bacillati</taxon>
        <taxon>Actinomycetota</taxon>
        <taxon>Actinomycetes</taxon>
        <taxon>Micrococcales</taxon>
        <taxon>Ruaniaceae</taxon>
        <taxon>Occultella</taxon>
    </lineage>
</organism>
<dbReference type="EMBL" id="CACRYJ010000046">
    <property type="protein sequence ID" value="VZO38249.1"/>
    <property type="molecule type" value="Genomic_DNA"/>
</dbReference>
<proteinExistence type="inferred from homology"/>
<dbReference type="RefSeq" id="WP_156741795.1">
    <property type="nucleotide sequence ID" value="NZ_CACRYJ010000046.1"/>
</dbReference>
<feature type="binding site" evidence="12">
    <location>
        <begin position="223"/>
        <end position="228"/>
    </location>
    <ligand>
        <name>ATP</name>
        <dbReference type="ChEBI" id="CHEBI:30616"/>
    </ligand>
</feature>
<dbReference type="GO" id="GO:0005829">
    <property type="term" value="C:cytosol"/>
    <property type="evidence" value="ECO:0007669"/>
    <property type="project" value="TreeGrafter"/>
</dbReference>
<dbReference type="InterPro" id="IPR002139">
    <property type="entry name" value="Ribo/fructo_kinase"/>
</dbReference>
<feature type="binding site" evidence="12">
    <location>
        <position position="291"/>
    </location>
    <ligand>
        <name>K(+)</name>
        <dbReference type="ChEBI" id="CHEBI:29103"/>
    </ligand>
</feature>
<evidence type="ECO:0000256" key="5">
    <source>
        <dbReference type="ARBA" id="ARBA00022723"/>
    </source>
</evidence>
<evidence type="ECO:0000313" key="15">
    <source>
        <dbReference type="Proteomes" id="UP000419743"/>
    </source>
</evidence>
<keyword evidence="15" id="KW-1185">Reference proteome</keyword>
<feature type="binding site" evidence="12">
    <location>
        <begin position="43"/>
        <end position="47"/>
    </location>
    <ligand>
        <name>substrate</name>
    </ligand>
</feature>
<feature type="domain" description="Carbohydrate kinase PfkB" evidence="13">
    <location>
        <begin position="8"/>
        <end position="295"/>
    </location>
</feature>
<comment type="activity regulation">
    <text evidence="12">Activated by a monovalent cation that binds near, but not in, the active site. The most likely occupant of the site in vivo is potassium. Ion binding induces a conformational change that may alter substrate affinity.</text>
</comment>
<feature type="binding site" evidence="12">
    <location>
        <position position="188"/>
    </location>
    <ligand>
        <name>ATP</name>
        <dbReference type="ChEBI" id="CHEBI:30616"/>
    </ligand>
</feature>
<dbReference type="GO" id="GO:0005524">
    <property type="term" value="F:ATP binding"/>
    <property type="evidence" value="ECO:0007669"/>
    <property type="project" value="UniProtKB-UniRule"/>
</dbReference>
<dbReference type="Gene3D" id="3.40.1190.20">
    <property type="match status" value="1"/>
</dbReference>
<feature type="active site" description="Proton acceptor" evidence="12">
    <location>
        <position position="256"/>
    </location>
</feature>
<dbReference type="PANTHER" id="PTHR10584">
    <property type="entry name" value="SUGAR KINASE"/>
    <property type="match status" value="1"/>
</dbReference>
<feature type="binding site" evidence="12">
    <location>
        <begin position="15"/>
        <end position="17"/>
    </location>
    <ligand>
        <name>substrate</name>
    </ligand>
</feature>
<evidence type="ECO:0000256" key="9">
    <source>
        <dbReference type="ARBA" id="ARBA00022842"/>
    </source>
</evidence>
<evidence type="ECO:0000256" key="12">
    <source>
        <dbReference type="HAMAP-Rule" id="MF_01987"/>
    </source>
</evidence>
<keyword evidence="8 12" id="KW-0067">ATP-binding</keyword>
<evidence type="ECO:0000256" key="7">
    <source>
        <dbReference type="ARBA" id="ARBA00022777"/>
    </source>
</evidence>
<comment type="similarity">
    <text evidence="1">Belongs to the carbohydrate kinase pfkB family.</text>
</comment>
<keyword evidence="12" id="KW-0963">Cytoplasm</keyword>
<evidence type="ECO:0000256" key="11">
    <source>
        <dbReference type="ARBA" id="ARBA00023277"/>
    </source>
</evidence>
<evidence type="ECO:0000256" key="2">
    <source>
        <dbReference type="ARBA" id="ARBA00012035"/>
    </source>
</evidence>
<name>A0A7M4DLS2_9MICO</name>
<keyword evidence="4 12" id="KW-0808">Transferase</keyword>
<comment type="subcellular location">
    <subcellularLocation>
        <location evidence="12">Cytoplasm</location>
    </subcellularLocation>
</comment>
<keyword evidence="9 12" id="KW-0460">Magnesium</keyword>
<keyword evidence="5 12" id="KW-0479">Metal-binding</keyword>
<comment type="catalytic activity">
    <reaction evidence="12">
        <text>D-ribose + ATP = D-ribose 5-phosphate + ADP + H(+)</text>
        <dbReference type="Rhea" id="RHEA:13697"/>
        <dbReference type="ChEBI" id="CHEBI:15378"/>
        <dbReference type="ChEBI" id="CHEBI:30616"/>
        <dbReference type="ChEBI" id="CHEBI:47013"/>
        <dbReference type="ChEBI" id="CHEBI:78346"/>
        <dbReference type="ChEBI" id="CHEBI:456216"/>
        <dbReference type="EC" id="2.7.1.15"/>
    </reaction>
</comment>
<dbReference type="GO" id="GO:0019303">
    <property type="term" value="P:D-ribose catabolic process"/>
    <property type="evidence" value="ECO:0007669"/>
    <property type="project" value="UniProtKB-UniRule"/>
</dbReference>
<keyword evidence="6 12" id="KW-0547">Nucleotide-binding</keyword>
<keyword evidence="10 12" id="KW-0630">Potassium</keyword>
<dbReference type="InterPro" id="IPR002173">
    <property type="entry name" value="Carboh/pur_kinase_PfkB_CS"/>
</dbReference>
<comment type="pathway">
    <text evidence="12">Carbohydrate metabolism; D-ribose degradation; D-ribose 5-phosphate from beta-D-ribopyranose: step 2/2.</text>
</comment>
<comment type="subunit">
    <text evidence="12">Homodimer.</text>
</comment>
<dbReference type="PROSITE" id="PS00584">
    <property type="entry name" value="PFKB_KINASES_2"/>
    <property type="match status" value="1"/>
</dbReference>
<evidence type="ECO:0000256" key="8">
    <source>
        <dbReference type="ARBA" id="ARBA00022840"/>
    </source>
</evidence>
<dbReference type="Pfam" id="PF00294">
    <property type="entry name" value="PfkB"/>
    <property type="match status" value="1"/>
</dbReference>
<evidence type="ECO:0000256" key="6">
    <source>
        <dbReference type="ARBA" id="ARBA00022741"/>
    </source>
</evidence>
<dbReference type="InterPro" id="IPR011877">
    <property type="entry name" value="Ribokinase"/>
</dbReference>
<dbReference type="PANTHER" id="PTHR10584:SF166">
    <property type="entry name" value="RIBOKINASE"/>
    <property type="match status" value="1"/>
</dbReference>
<dbReference type="SUPFAM" id="SSF53613">
    <property type="entry name" value="Ribokinase-like"/>
    <property type="match status" value="1"/>
</dbReference>
<keyword evidence="11 12" id="KW-0119">Carbohydrate metabolism</keyword>
<dbReference type="PRINTS" id="PR00990">
    <property type="entry name" value="RIBOKINASE"/>
</dbReference>
<evidence type="ECO:0000259" key="13">
    <source>
        <dbReference type="Pfam" id="PF00294"/>
    </source>
</evidence>
<feature type="binding site" evidence="12">
    <location>
        <position position="286"/>
    </location>
    <ligand>
        <name>K(+)</name>
        <dbReference type="ChEBI" id="CHEBI:29103"/>
    </ligand>
</feature>
<gene>
    <name evidence="14" type="primary">rbsK_2</name>
    <name evidence="12" type="synonym">rbsK</name>
    <name evidence="14" type="ORF">HALOF300_03089</name>
</gene>
<feature type="binding site" evidence="12">
    <location>
        <position position="295"/>
    </location>
    <ligand>
        <name>K(+)</name>
        <dbReference type="ChEBI" id="CHEBI:29103"/>
    </ligand>
</feature>
<sequence>MTAGGAPITVIGSANLDYIVRVPTAPGPGETVLAGAMRKSPGGKGANQAVAAARLGGTVRFVGCVGDDDDGALLLRELRAEGVDSAEVEVITGEHTGLAIVAVEDSGENSIVVVPGANFALTATRVTRVVRRRAGGGLVVLQGEVQPRIIAAAATAARESGSRFVLNLAPFVELDSDVLATCDPLVVNESEAAAITGRPVGSVGSAHEAARQLLERARSVVITLGARGAVWADADGAGVVPAPAVDRVVDTTGAGDAFVGALAVRLAQGAGLRSAVELGVRAGTYAVARDGAQSSYAMSGELVDVAAGA</sequence>
<evidence type="ECO:0000256" key="10">
    <source>
        <dbReference type="ARBA" id="ARBA00022958"/>
    </source>
</evidence>
<feature type="binding site" evidence="12">
    <location>
        <position position="250"/>
    </location>
    <ligand>
        <name>K(+)</name>
        <dbReference type="ChEBI" id="CHEBI:29103"/>
    </ligand>
</feature>
<dbReference type="EC" id="2.7.1.15" evidence="2 12"/>
<reference evidence="14 15" key="1">
    <citation type="submission" date="2019-11" db="EMBL/GenBank/DDBJ databases">
        <authorList>
            <person name="Criscuolo A."/>
        </authorList>
    </citation>
    <scope>NUCLEOTIDE SEQUENCE [LARGE SCALE GENOMIC DNA]</scope>
    <source>
        <strain evidence="14">CIP111667</strain>
    </source>
</reference>
<evidence type="ECO:0000256" key="4">
    <source>
        <dbReference type="ARBA" id="ARBA00022679"/>
    </source>
</evidence>
<dbReference type="InterPro" id="IPR029056">
    <property type="entry name" value="Ribokinase-like"/>
</dbReference>
<dbReference type="GO" id="GO:0046872">
    <property type="term" value="F:metal ion binding"/>
    <property type="evidence" value="ECO:0007669"/>
    <property type="project" value="UniProtKB-KW"/>
</dbReference>
<protein>
    <recommendedName>
        <fullName evidence="3 12">Ribokinase</fullName>
        <shortName evidence="12">RK</shortName>
        <ecNumber evidence="2 12">2.7.1.15</ecNumber>
    </recommendedName>
</protein>
<evidence type="ECO:0000313" key="14">
    <source>
        <dbReference type="EMBL" id="VZO38249.1"/>
    </source>
</evidence>
<dbReference type="Proteomes" id="UP000419743">
    <property type="component" value="Unassembled WGS sequence"/>
</dbReference>